<feature type="transmembrane region" description="Helical" evidence="1">
    <location>
        <begin position="13"/>
        <end position="35"/>
    </location>
</feature>
<evidence type="ECO:0008006" key="4">
    <source>
        <dbReference type="Google" id="ProtNLM"/>
    </source>
</evidence>
<comment type="caution">
    <text evidence="2">The sequence shown here is derived from an EMBL/GenBank/DDBJ whole genome shotgun (WGS) entry which is preliminary data.</text>
</comment>
<evidence type="ECO:0000256" key="1">
    <source>
        <dbReference type="SAM" id="Phobius"/>
    </source>
</evidence>
<feature type="transmembrane region" description="Helical" evidence="1">
    <location>
        <begin position="99"/>
        <end position="124"/>
    </location>
</feature>
<keyword evidence="3" id="KW-1185">Reference proteome</keyword>
<keyword evidence="1" id="KW-1133">Transmembrane helix</keyword>
<evidence type="ECO:0000313" key="2">
    <source>
        <dbReference type="EMBL" id="GGJ77918.1"/>
    </source>
</evidence>
<reference evidence="3" key="1">
    <citation type="journal article" date="2019" name="Int. J. Syst. Evol. Microbiol.">
        <title>The Global Catalogue of Microorganisms (GCM) 10K type strain sequencing project: providing services to taxonomists for standard genome sequencing and annotation.</title>
        <authorList>
            <consortium name="The Broad Institute Genomics Platform"/>
            <consortium name="The Broad Institute Genome Sequencing Center for Infectious Disease"/>
            <person name="Wu L."/>
            <person name="Ma J."/>
        </authorList>
    </citation>
    <scope>NUCLEOTIDE SEQUENCE [LARGE SCALE GENOMIC DNA]</scope>
    <source>
        <strain evidence="3">JCM 30071</strain>
    </source>
</reference>
<sequence>MFKTNTYSSYKKMLMYFLIYLTLSLGLIYFSFIFIDNSNSIELTVKKLFFEDALYIFFLNSIQFLLYFILSPFGLSIPFVIKFIISIGQSSHSTNIDPLIYYFSSLSHALGEILVSFILILFTFKQFKAFYYVYKYKSTNYLKQLYSKLLKKYIPLSLTILLISAFFEVYISNAVILKIIN</sequence>
<gene>
    <name evidence="2" type="ORF">GCM10007111_44270</name>
</gene>
<feature type="transmembrane region" description="Helical" evidence="1">
    <location>
        <begin position="55"/>
        <end position="87"/>
    </location>
</feature>
<keyword evidence="1" id="KW-0812">Transmembrane</keyword>
<dbReference type="EMBL" id="BMPN01000022">
    <property type="protein sequence ID" value="GGJ77918.1"/>
    <property type="molecule type" value="Genomic_DNA"/>
</dbReference>
<name>A0ABQ2E0L5_9BACI</name>
<organism evidence="2 3">
    <name type="scientific">Virgibacillus kapii</name>
    <dbReference type="NCBI Taxonomy" id="1638645"/>
    <lineage>
        <taxon>Bacteria</taxon>
        <taxon>Bacillati</taxon>
        <taxon>Bacillota</taxon>
        <taxon>Bacilli</taxon>
        <taxon>Bacillales</taxon>
        <taxon>Bacillaceae</taxon>
        <taxon>Virgibacillus</taxon>
    </lineage>
</organism>
<protein>
    <recommendedName>
        <fullName evidence="4">Stage II sporulation protein M</fullName>
    </recommendedName>
</protein>
<proteinExistence type="predicted"/>
<evidence type="ECO:0000313" key="3">
    <source>
        <dbReference type="Proteomes" id="UP000634435"/>
    </source>
</evidence>
<feature type="transmembrane region" description="Helical" evidence="1">
    <location>
        <begin position="153"/>
        <end position="177"/>
    </location>
</feature>
<accession>A0ABQ2E0L5</accession>
<dbReference type="Proteomes" id="UP000634435">
    <property type="component" value="Unassembled WGS sequence"/>
</dbReference>
<keyword evidence="1" id="KW-0472">Membrane</keyword>